<dbReference type="HOGENOM" id="CLU_3342438_0_0_4"/>
<dbReference type="EMBL" id="CP009962">
    <property type="protein sequence ID" value="AIY41277.1"/>
    <property type="molecule type" value="Genomic_DNA"/>
</dbReference>
<dbReference type="SUPFAM" id="SSF53098">
    <property type="entry name" value="Ribonuclease H-like"/>
    <property type="match status" value="1"/>
</dbReference>
<gene>
    <name evidence="1" type="ORF">LT85_2119</name>
</gene>
<name>A0A0A1FEN5_9BURK</name>
<sequence>MNRIAAQRGLPATIKADNGSAFISKVMDRWRMNVVLS</sequence>
<organism evidence="1 2">
    <name type="scientific">Collimonas arenae</name>
    <dbReference type="NCBI Taxonomy" id="279058"/>
    <lineage>
        <taxon>Bacteria</taxon>
        <taxon>Pseudomonadati</taxon>
        <taxon>Pseudomonadota</taxon>
        <taxon>Betaproteobacteria</taxon>
        <taxon>Burkholderiales</taxon>
        <taxon>Oxalobacteraceae</taxon>
        <taxon>Collimonas</taxon>
    </lineage>
</organism>
<dbReference type="Proteomes" id="UP000030302">
    <property type="component" value="Chromosome"/>
</dbReference>
<reference evidence="2" key="1">
    <citation type="journal article" date="2014" name="Soil Biol. Biochem.">
        <title>Structure and function of bacterial communities in ageing soils: Insights from the Mendocino ecological staircase.</title>
        <authorList>
            <person name="Uroz S."/>
            <person name="Tech J.J."/>
            <person name="Sawaya N.A."/>
            <person name="Frey-Klett P."/>
            <person name="Leveau J.H.J."/>
        </authorList>
    </citation>
    <scope>NUCLEOTIDE SEQUENCE [LARGE SCALE GENOMIC DNA]</scope>
    <source>
        <strain evidence="2">Cal35</strain>
    </source>
</reference>
<keyword evidence="2" id="KW-1185">Reference proteome</keyword>
<accession>A0A0A1FEN5</accession>
<dbReference type="InterPro" id="IPR012337">
    <property type="entry name" value="RNaseH-like_sf"/>
</dbReference>
<dbReference type="AlphaFoldDB" id="A0A0A1FEN5"/>
<evidence type="ECO:0000313" key="2">
    <source>
        <dbReference type="Proteomes" id="UP000030302"/>
    </source>
</evidence>
<evidence type="ECO:0000313" key="1">
    <source>
        <dbReference type="EMBL" id="AIY41277.1"/>
    </source>
</evidence>
<dbReference type="KEGG" id="care:LT85_2119"/>
<proteinExistence type="predicted"/>
<protein>
    <submittedName>
        <fullName evidence="1">Uncharacterized protein</fullName>
    </submittedName>
</protein>